<protein>
    <recommendedName>
        <fullName evidence="2">LPS-assembly lipoprotein LptE</fullName>
    </recommendedName>
</protein>
<dbReference type="Pfam" id="PF04390">
    <property type="entry name" value="LptE"/>
    <property type="match status" value="1"/>
</dbReference>
<reference evidence="1" key="1">
    <citation type="submission" date="2016-10" db="EMBL/GenBank/DDBJ databases">
        <authorList>
            <person name="de Groot N.N."/>
        </authorList>
    </citation>
    <scope>NUCLEOTIDE SEQUENCE</scope>
</reference>
<dbReference type="EMBL" id="FPHR01000024">
    <property type="protein sequence ID" value="SFV77410.1"/>
    <property type="molecule type" value="Genomic_DNA"/>
</dbReference>
<evidence type="ECO:0008006" key="2">
    <source>
        <dbReference type="Google" id="ProtNLM"/>
    </source>
</evidence>
<dbReference type="PROSITE" id="PS51257">
    <property type="entry name" value="PROKAR_LIPOPROTEIN"/>
    <property type="match status" value="1"/>
</dbReference>
<dbReference type="Gene3D" id="3.30.160.150">
    <property type="entry name" value="Lipoprotein like domain"/>
    <property type="match status" value="1"/>
</dbReference>
<evidence type="ECO:0000313" key="1">
    <source>
        <dbReference type="EMBL" id="SFV77410.1"/>
    </source>
</evidence>
<dbReference type="GO" id="GO:0043165">
    <property type="term" value="P:Gram-negative-bacterium-type cell outer membrane assembly"/>
    <property type="evidence" value="ECO:0007669"/>
    <property type="project" value="InterPro"/>
</dbReference>
<dbReference type="AlphaFoldDB" id="A0A1W1DA79"/>
<dbReference type="GO" id="GO:0019867">
    <property type="term" value="C:outer membrane"/>
    <property type="evidence" value="ECO:0007669"/>
    <property type="project" value="InterPro"/>
</dbReference>
<accession>A0A1W1DA79</accession>
<dbReference type="InterPro" id="IPR007485">
    <property type="entry name" value="LPS_assembly_LptE"/>
</dbReference>
<name>A0A1W1DA79_9ZZZZ</name>
<gene>
    <name evidence="1" type="ORF">MNB_SUP05-4-72</name>
</gene>
<organism evidence="1">
    <name type="scientific">hydrothermal vent metagenome</name>
    <dbReference type="NCBI Taxonomy" id="652676"/>
    <lineage>
        <taxon>unclassified sequences</taxon>
        <taxon>metagenomes</taxon>
        <taxon>ecological metagenomes</taxon>
    </lineage>
</organism>
<proteinExistence type="predicted"/>
<sequence length="154" mass="17206">MIAMSKINLLAVILATTLLSSCGFHTPVKNTELNAIIVSEQSNNFASELRKRFNQEAAQNLTIKIGTEVQKQQTASYTATNTANSYTLTLAIPITILNADQKILLSQDLTARTHLKKMADSSQADRLQIEETYTQLRNTIIKKLIRRLSKLNEN</sequence>